<name>K0T592_THAOC</name>
<organism evidence="1 2">
    <name type="scientific">Thalassiosira oceanica</name>
    <name type="common">Marine diatom</name>
    <dbReference type="NCBI Taxonomy" id="159749"/>
    <lineage>
        <taxon>Eukaryota</taxon>
        <taxon>Sar</taxon>
        <taxon>Stramenopiles</taxon>
        <taxon>Ochrophyta</taxon>
        <taxon>Bacillariophyta</taxon>
        <taxon>Coscinodiscophyceae</taxon>
        <taxon>Thalassiosirophycidae</taxon>
        <taxon>Thalassiosirales</taxon>
        <taxon>Thalassiosiraceae</taxon>
        <taxon>Thalassiosira</taxon>
    </lineage>
</organism>
<sequence length="242" mass="26707">MAEMSLNDGLQTIGAGAFEGCMALRSVTVPSTVTELGSCAFQECINLSEVIFLGGKRLLNQEFVACGFEREEHGLLDREALDAMLFDENRYVAFDGCPELRTIKISISWVVSERMARLPRECMLSVEERIHNLHRLELLQDGEVLACFPVVSQAEGGNDLLKVQDTNLETARSLHKVLQLIAFHELKESSILIELAIWKSGIDVATFAPRADCRVPIPDTAKSIIMDYCGFAGFLKPAIEGG</sequence>
<reference evidence="1 2" key="1">
    <citation type="journal article" date="2012" name="Genome Biol.">
        <title>Genome and low-iron response of an oceanic diatom adapted to chronic iron limitation.</title>
        <authorList>
            <person name="Lommer M."/>
            <person name="Specht M."/>
            <person name="Roy A.S."/>
            <person name="Kraemer L."/>
            <person name="Andreson R."/>
            <person name="Gutowska M.A."/>
            <person name="Wolf J."/>
            <person name="Bergner S.V."/>
            <person name="Schilhabel M.B."/>
            <person name="Klostermeier U.C."/>
            <person name="Beiko R.G."/>
            <person name="Rosenstiel P."/>
            <person name="Hippler M."/>
            <person name="Laroche J."/>
        </authorList>
    </citation>
    <scope>NUCLEOTIDE SEQUENCE [LARGE SCALE GENOMIC DNA]</scope>
    <source>
        <strain evidence="1 2">CCMP1005</strain>
    </source>
</reference>
<dbReference type="InterPro" id="IPR032675">
    <property type="entry name" value="LRR_dom_sf"/>
</dbReference>
<evidence type="ECO:0000313" key="2">
    <source>
        <dbReference type="Proteomes" id="UP000266841"/>
    </source>
</evidence>
<accession>K0T592</accession>
<dbReference type="Gene3D" id="3.80.10.10">
    <property type="entry name" value="Ribonuclease Inhibitor"/>
    <property type="match status" value="1"/>
</dbReference>
<evidence type="ECO:0008006" key="3">
    <source>
        <dbReference type="Google" id="ProtNLM"/>
    </source>
</evidence>
<dbReference type="Proteomes" id="UP000266841">
    <property type="component" value="Unassembled WGS sequence"/>
</dbReference>
<evidence type="ECO:0000313" key="1">
    <source>
        <dbReference type="EMBL" id="EJK72815.1"/>
    </source>
</evidence>
<keyword evidence="2" id="KW-1185">Reference proteome</keyword>
<comment type="caution">
    <text evidence="1">The sequence shown here is derived from an EMBL/GenBank/DDBJ whole genome shotgun (WGS) entry which is preliminary data.</text>
</comment>
<proteinExistence type="predicted"/>
<protein>
    <recommendedName>
        <fullName evidence="3">Leucine-rich repeat domain-containing protein</fullName>
    </recommendedName>
</protein>
<dbReference type="InterPro" id="IPR026906">
    <property type="entry name" value="LRR_5"/>
</dbReference>
<dbReference type="AlphaFoldDB" id="K0T592"/>
<dbReference type="EMBL" id="AGNL01005260">
    <property type="protein sequence ID" value="EJK72815.1"/>
    <property type="molecule type" value="Genomic_DNA"/>
</dbReference>
<gene>
    <name evidence="1" type="ORF">THAOC_05614</name>
</gene>
<dbReference type="OrthoDB" id="1421090at2759"/>
<dbReference type="Pfam" id="PF13306">
    <property type="entry name" value="LRR_5"/>
    <property type="match status" value="1"/>
</dbReference>